<dbReference type="PATRIC" id="fig|546269.5.peg.1641"/>
<proteinExistence type="predicted"/>
<evidence type="ECO:0000256" key="1">
    <source>
        <dbReference type="SAM" id="SignalP"/>
    </source>
</evidence>
<keyword evidence="1" id="KW-0732">Signal</keyword>
<evidence type="ECO:0000313" key="2">
    <source>
        <dbReference type="EMBL" id="EFE29186.2"/>
    </source>
</evidence>
<dbReference type="Proteomes" id="UP000007468">
    <property type="component" value="Chromosome"/>
</dbReference>
<dbReference type="RefSeq" id="WP_014263092.1">
    <property type="nucleotide sequence ID" value="NC_016630.1"/>
</dbReference>
<protein>
    <recommendedName>
        <fullName evidence="4">Lipoprotein</fullName>
    </recommendedName>
</protein>
<dbReference type="HOGENOM" id="CLU_066824_2_0_9"/>
<dbReference type="EMBL" id="CP002390">
    <property type="protein sequence ID" value="EFE29186.2"/>
    <property type="molecule type" value="Genomic_DNA"/>
</dbReference>
<reference evidence="3" key="1">
    <citation type="submission" date="2010-12" db="EMBL/GenBank/DDBJ databases">
        <title>The genome sequence of Filifactor alocis strain ATCC 35896.</title>
        <authorList>
            <consortium name="The Broad Institute Genome Sequencing Platform"/>
            <person name="Ward D."/>
            <person name="Earl A."/>
            <person name="Feldgarden M."/>
            <person name="Young S.K."/>
            <person name="Gargeya S."/>
            <person name="Zeng Q."/>
            <person name="Alvarado L."/>
            <person name="Berlin A."/>
            <person name="Bochicchio J."/>
            <person name="Chapman S.B."/>
            <person name="Chen Z."/>
            <person name="Freedman E."/>
            <person name="Gellesch M."/>
            <person name="Goldberg J."/>
            <person name="Griggs A."/>
            <person name="Gujja S."/>
            <person name="Heilman E."/>
            <person name="Heiman D."/>
            <person name="Howarth C."/>
            <person name="Mehta T."/>
            <person name="Neiman D."/>
            <person name="Pearson M."/>
            <person name="Roberts A."/>
            <person name="Saif S."/>
            <person name="Shea T."/>
            <person name="Shenoy N."/>
            <person name="Sisk P."/>
            <person name="Stolte C."/>
            <person name="Sykes S."/>
            <person name="White J."/>
            <person name="Yandava C."/>
            <person name="Izard J."/>
            <person name="Blanton J.M."/>
            <person name="Baranova O.V."/>
            <person name="Tanner A.C."/>
            <person name="Dewhirst F.E."/>
            <person name="Haas B."/>
            <person name="Nusbaum C."/>
            <person name="Birren B."/>
        </authorList>
    </citation>
    <scope>NUCLEOTIDE SEQUENCE [LARGE SCALE GENOMIC DNA]</scope>
    <source>
        <strain evidence="3">ATCC 35896 / D40 B5</strain>
    </source>
</reference>
<feature type="signal peptide" evidence="1">
    <location>
        <begin position="1"/>
        <end position="22"/>
    </location>
</feature>
<feature type="chain" id="PRO_5039009430" description="Lipoprotein" evidence="1">
    <location>
        <begin position="23"/>
        <end position="290"/>
    </location>
</feature>
<dbReference type="InterPro" id="IPR032315">
    <property type="entry name" value="DUF4846"/>
</dbReference>
<dbReference type="AlphaFoldDB" id="D6GQY3"/>
<dbReference type="Pfam" id="PF16138">
    <property type="entry name" value="DUF4846"/>
    <property type="match status" value="1"/>
</dbReference>
<dbReference type="KEGG" id="faa:HMPREF0389_01111"/>
<evidence type="ECO:0000313" key="3">
    <source>
        <dbReference type="Proteomes" id="UP000007468"/>
    </source>
</evidence>
<dbReference type="OrthoDB" id="5511471at2"/>
<sequence length="290" mass="33939">MKHKKYAVILFVFALCCLSACSSDKHKEETTEQVYLNPQGNTIQERVLVPDGYTRVAENEHSFGQFLREYPLKPYGSPILLYDGREKTSQSNHEGVFQMHLEPRDLQQCADSVMRIYAEYLYRNGEEDKIRFHFVDGFECDYTHWKQGYRVVFDERGNPQWVKKAEPGSNEKILEKYLNIIFAYSSTISMQKESKMIPLKEMMIGDIFLHSGSPGHVVMVVDCCKNDAGNIQFLLAQGFMPAQEFHLIKNPAHPDNPWYDISEIKETLVTPEYRFEINEFRRLYYLHGYE</sequence>
<evidence type="ECO:0008006" key="4">
    <source>
        <dbReference type="Google" id="ProtNLM"/>
    </source>
</evidence>
<keyword evidence="3" id="KW-1185">Reference proteome</keyword>
<organism evidence="2 3">
    <name type="scientific">Filifactor alocis (strain ATCC 35896 / CCUG 47790 / D40 B5)</name>
    <name type="common">Fusobacterium alocis</name>
    <dbReference type="NCBI Taxonomy" id="546269"/>
    <lineage>
        <taxon>Bacteria</taxon>
        <taxon>Bacillati</taxon>
        <taxon>Bacillota</taxon>
        <taxon>Clostridia</taxon>
        <taxon>Peptostreptococcales</taxon>
        <taxon>Filifactoraceae</taxon>
        <taxon>Filifactor</taxon>
    </lineage>
</organism>
<accession>D6GQY3</accession>
<gene>
    <name evidence="2" type="ordered locus">HMPREF0389_01111</name>
</gene>
<name>D6GQY3_FILAD</name>
<dbReference type="eggNOG" id="ENOG502Z85F">
    <property type="taxonomic scope" value="Bacteria"/>
</dbReference>